<evidence type="ECO:0000313" key="2">
    <source>
        <dbReference type="EMBL" id="CAD7455004.1"/>
    </source>
</evidence>
<name>A0A7R9FM23_9NEOP</name>
<reference evidence="2" key="1">
    <citation type="submission" date="2020-11" db="EMBL/GenBank/DDBJ databases">
        <authorList>
            <person name="Tran Van P."/>
        </authorList>
    </citation>
    <scope>NUCLEOTIDE SEQUENCE</scope>
</reference>
<proteinExistence type="predicted"/>
<sequence length="140" mass="16049">MFDFHVQDRHARNNESIAGLNRSSRNVDILEFDFFDDHNTFSPKCREKLNTSSRDGEEQLESVEEETNQPSDDVMELDAYDSDSSDAAALSEEEEVQETDVMYRHTQTNTKDIMLAMTFTIVRKTRSGAMQTGADIEEKL</sequence>
<accession>A0A7R9FM23</accession>
<gene>
    <name evidence="2" type="ORF">TTEB3V08_LOCUS3091</name>
</gene>
<feature type="compositionally biased region" description="Acidic residues" evidence="1">
    <location>
        <begin position="58"/>
        <end position="84"/>
    </location>
</feature>
<organism evidence="2">
    <name type="scientific">Timema tahoe</name>
    <dbReference type="NCBI Taxonomy" id="61484"/>
    <lineage>
        <taxon>Eukaryota</taxon>
        <taxon>Metazoa</taxon>
        <taxon>Ecdysozoa</taxon>
        <taxon>Arthropoda</taxon>
        <taxon>Hexapoda</taxon>
        <taxon>Insecta</taxon>
        <taxon>Pterygota</taxon>
        <taxon>Neoptera</taxon>
        <taxon>Polyneoptera</taxon>
        <taxon>Phasmatodea</taxon>
        <taxon>Timematodea</taxon>
        <taxon>Timematoidea</taxon>
        <taxon>Timematidae</taxon>
        <taxon>Timema</taxon>
    </lineage>
</organism>
<evidence type="ECO:0000256" key="1">
    <source>
        <dbReference type="SAM" id="MobiDB-lite"/>
    </source>
</evidence>
<dbReference type="EMBL" id="OE000773">
    <property type="protein sequence ID" value="CAD7455004.1"/>
    <property type="molecule type" value="Genomic_DNA"/>
</dbReference>
<protein>
    <submittedName>
        <fullName evidence="2">Uncharacterized protein</fullName>
    </submittedName>
</protein>
<dbReference type="AlphaFoldDB" id="A0A7R9FM23"/>
<feature type="region of interest" description="Disordered" evidence="1">
    <location>
        <begin position="43"/>
        <end position="99"/>
    </location>
</feature>
<feature type="compositionally biased region" description="Basic and acidic residues" evidence="1">
    <location>
        <begin position="43"/>
        <end position="57"/>
    </location>
</feature>